<dbReference type="PANTHER" id="PTHR10672:SF21">
    <property type="entry name" value="CLASS II ALDOLASE_ADDUCIN N-TERMINAL DOMAIN-CONTAINING PROTEIN"/>
    <property type="match status" value="1"/>
</dbReference>
<dbReference type="GO" id="GO:0005856">
    <property type="term" value="C:cytoskeleton"/>
    <property type="evidence" value="ECO:0007669"/>
    <property type="project" value="TreeGrafter"/>
</dbReference>
<dbReference type="InterPro" id="IPR001303">
    <property type="entry name" value="Aldolase_II/adducin_N"/>
</dbReference>
<dbReference type="PANTHER" id="PTHR10672">
    <property type="entry name" value="ADDUCIN"/>
    <property type="match status" value="1"/>
</dbReference>
<dbReference type="Gene3D" id="3.40.225.10">
    <property type="entry name" value="Class II aldolase/adducin N-terminal domain"/>
    <property type="match status" value="1"/>
</dbReference>
<dbReference type="SMART" id="SM01007">
    <property type="entry name" value="Aldolase_II"/>
    <property type="match status" value="1"/>
</dbReference>
<evidence type="ECO:0000313" key="3">
    <source>
        <dbReference type="Proteomes" id="UP001314263"/>
    </source>
</evidence>
<dbReference type="Pfam" id="PF00596">
    <property type="entry name" value="Aldolase_II"/>
    <property type="match status" value="1"/>
</dbReference>
<organism evidence="2 3">
    <name type="scientific">Coccomyxa viridis</name>
    <dbReference type="NCBI Taxonomy" id="1274662"/>
    <lineage>
        <taxon>Eukaryota</taxon>
        <taxon>Viridiplantae</taxon>
        <taxon>Chlorophyta</taxon>
        <taxon>core chlorophytes</taxon>
        <taxon>Trebouxiophyceae</taxon>
        <taxon>Trebouxiophyceae incertae sedis</taxon>
        <taxon>Coccomyxaceae</taxon>
        <taxon>Coccomyxa</taxon>
    </lineage>
</organism>
<dbReference type="GO" id="GO:0051015">
    <property type="term" value="F:actin filament binding"/>
    <property type="evidence" value="ECO:0007669"/>
    <property type="project" value="TreeGrafter"/>
</dbReference>
<protein>
    <recommendedName>
        <fullName evidence="1">Class II aldolase/adducin N-terminal domain-containing protein</fullName>
    </recommendedName>
</protein>
<gene>
    <name evidence="2" type="ORF">CVIRNUC_003918</name>
</gene>
<proteinExistence type="predicted"/>
<name>A0AAV1I0U1_9CHLO</name>
<dbReference type="AlphaFoldDB" id="A0AAV1I0U1"/>
<comment type="caution">
    <text evidence="2">The sequence shown here is derived from an EMBL/GenBank/DDBJ whole genome shotgun (WGS) entry which is preliminary data.</text>
</comment>
<feature type="domain" description="Class II aldolase/adducin N-terminal" evidence="1">
    <location>
        <begin position="60"/>
        <end position="240"/>
    </location>
</feature>
<reference evidence="2 3" key="1">
    <citation type="submission" date="2023-10" db="EMBL/GenBank/DDBJ databases">
        <authorList>
            <person name="Maclean D."/>
            <person name="Macfadyen A."/>
        </authorList>
    </citation>
    <scope>NUCLEOTIDE SEQUENCE [LARGE SCALE GENOMIC DNA]</scope>
</reference>
<evidence type="ECO:0000259" key="1">
    <source>
        <dbReference type="SMART" id="SM01007"/>
    </source>
</evidence>
<dbReference type="InterPro" id="IPR051017">
    <property type="entry name" value="Aldolase-II_Adducin_sf"/>
</dbReference>
<dbReference type="SUPFAM" id="SSF53639">
    <property type="entry name" value="AraD/HMP-PK domain-like"/>
    <property type="match status" value="1"/>
</dbReference>
<dbReference type="InterPro" id="IPR036409">
    <property type="entry name" value="Aldolase_II/adducin_N_sf"/>
</dbReference>
<dbReference type="Proteomes" id="UP001314263">
    <property type="component" value="Unassembled WGS sequence"/>
</dbReference>
<accession>A0AAV1I0U1</accession>
<keyword evidence="3" id="KW-1185">Reference proteome</keyword>
<sequence>MGSMAVNGENGHKSLTDYAANKNNGVDCTSVAARGNYPVCDENYGYNVLRCSDEEWRVRVDLAAAFRLCHKYGFNEGINNHLTAEVPGHKDRFLVYPFGLLWNEVTASNLLLVDMEGKVISGHGQPEATAFWIHSRLHNLRPNTGAVFHTHQPEISSLACLEGFRLPMIHQNSLRFFNDIAYDDYNGLVLDDNEGRHLAEVLGDKRILLHYSHGIMVCTETVAEAFDAMYYLEQAARVTVKALSTGQKLKIVDDKVAKQFKDIMDSGPGKEYARLHLEALKRDLLKGPDKDFIC</sequence>
<evidence type="ECO:0000313" key="2">
    <source>
        <dbReference type="EMBL" id="CAK0771996.1"/>
    </source>
</evidence>
<dbReference type="EMBL" id="CAUYUE010000005">
    <property type="protein sequence ID" value="CAK0771996.1"/>
    <property type="molecule type" value="Genomic_DNA"/>
</dbReference>